<evidence type="ECO:0000256" key="7">
    <source>
        <dbReference type="SAM" id="Phobius"/>
    </source>
</evidence>
<feature type="transmembrane region" description="Helical" evidence="7">
    <location>
        <begin position="460"/>
        <end position="479"/>
    </location>
</feature>
<feature type="transmembrane region" description="Helical" evidence="7">
    <location>
        <begin position="491"/>
        <end position="510"/>
    </location>
</feature>
<dbReference type="Proteomes" id="UP000605986">
    <property type="component" value="Unassembled WGS sequence"/>
</dbReference>
<dbReference type="EMBL" id="JAADJG010000249">
    <property type="protein sequence ID" value="KAF4450486.1"/>
    <property type="molecule type" value="Genomic_DNA"/>
</dbReference>
<evidence type="ECO:0000256" key="6">
    <source>
        <dbReference type="SAM" id="MobiDB-lite"/>
    </source>
</evidence>
<evidence type="ECO:0008006" key="10">
    <source>
        <dbReference type="Google" id="ProtNLM"/>
    </source>
</evidence>
<dbReference type="AlphaFoldDB" id="A0A8H4KHX5"/>
<dbReference type="PANTHER" id="PTHR45649:SF29">
    <property type="entry name" value="AMINO ACID TRANSPORTER (EUROFUNG)"/>
    <property type="match status" value="1"/>
</dbReference>
<name>A0A8H4KHX5_9HYPO</name>
<evidence type="ECO:0000256" key="1">
    <source>
        <dbReference type="ARBA" id="ARBA00004141"/>
    </source>
</evidence>
<comment type="subcellular location">
    <subcellularLocation>
        <location evidence="1">Membrane</location>
        <topology evidence="1">Multi-pass membrane protein</topology>
    </subcellularLocation>
</comment>
<accession>A0A8H4KHX5</accession>
<feature type="transmembrane region" description="Helical" evidence="7">
    <location>
        <begin position="425"/>
        <end position="448"/>
    </location>
</feature>
<organism evidence="8 9">
    <name type="scientific">Fusarium austroafricanum</name>
    <dbReference type="NCBI Taxonomy" id="2364996"/>
    <lineage>
        <taxon>Eukaryota</taxon>
        <taxon>Fungi</taxon>
        <taxon>Dikarya</taxon>
        <taxon>Ascomycota</taxon>
        <taxon>Pezizomycotina</taxon>
        <taxon>Sordariomycetes</taxon>
        <taxon>Hypocreomycetidae</taxon>
        <taxon>Hypocreales</taxon>
        <taxon>Nectriaceae</taxon>
        <taxon>Fusarium</taxon>
        <taxon>Fusarium concolor species complex</taxon>
    </lineage>
</organism>
<feature type="region of interest" description="Disordered" evidence="6">
    <location>
        <begin position="1"/>
        <end position="26"/>
    </location>
</feature>
<sequence>MGQSLHTGTADSAQLTPTNHSPDQQSIDLTTARTIGGDTIENGAISAFGYVPAYRRVLGTLVSVAIVLALSSPLGAIMISGSYQLTFAGYWGLSWGWILPNIMMLPQVIAVAELCSSMPVNGGFYWWAAALAPDRFARPIAFIVGWFNVLALATGLAAFAYAVAAALGQTLTMATDYEFSLAELMGLSMGVITLWASLMLLRLENVSIVMVATATFLGLSCVGFMVALPVTHSMQGLPFAAAADVFGKFTNYSPDWPETGVAVPFAFYGVLFVNSIWTAPAYVAEETHDARRQAPKAILESFLCTAVLGLGVCLVFAFCINDMDTIVADESGYPLFAVVQNHWGRTATSAFLLVSTVFSTIGGSGMLLTYATQVAAFARDGGLPYSSYVSRVHQRTNMPMIATCLLVCLTYLFLLLALSPHASDVVYSLASLASLIIWATPITFRLFAGDRWVPGPFYTGRFSWSIHLVGVLSSAYFLITRAFPSTKDSVPLNIIVVLGVLAVSLIAFFFGSDNFKGLDSAALQAWRHNNRHCIEGSVDFADILRQSTVDQMVNK</sequence>
<keyword evidence="3 7" id="KW-0812">Transmembrane</keyword>
<dbReference type="PIRSF" id="PIRSF006060">
    <property type="entry name" value="AA_transporter"/>
    <property type="match status" value="1"/>
</dbReference>
<gene>
    <name evidence="8" type="ORF">F53441_6397</name>
</gene>
<proteinExistence type="predicted"/>
<feature type="transmembrane region" description="Helical" evidence="7">
    <location>
        <begin position="297"/>
        <end position="318"/>
    </location>
</feature>
<dbReference type="OrthoDB" id="4476201at2759"/>
<dbReference type="GO" id="GO:0022857">
    <property type="term" value="F:transmembrane transporter activity"/>
    <property type="evidence" value="ECO:0007669"/>
    <property type="project" value="InterPro"/>
</dbReference>
<feature type="transmembrane region" description="Helical" evidence="7">
    <location>
        <begin position="103"/>
        <end position="128"/>
    </location>
</feature>
<protein>
    <recommendedName>
        <fullName evidence="10">Amino acid transporter</fullName>
    </recommendedName>
</protein>
<dbReference type="PANTHER" id="PTHR45649">
    <property type="entry name" value="AMINO-ACID PERMEASE BAT1"/>
    <property type="match status" value="1"/>
</dbReference>
<evidence type="ECO:0000256" key="4">
    <source>
        <dbReference type="ARBA" id="ARBA00022989"/>
    </source>
</evidence>
<feature type="transmembrane region" description="Helical" evidence="7">
    <location>
        <begin position="184"/>
        <end position="201"/>
    </location>
</feature>
<dbReference type="InterPro" id="IPR002293">
    <property type="entry name" value="AA/rel_permease1"/>
</dbReference>
<feature type="transmembrane region" description="Helical" evidence="7">
    <location>
        <begin position="57"/>
        <end position="83"/>
    </location>
</feature>
<dbReference type="Gene3D" id="1.20.1740.10">
    <property type="entry name" value="Amino acid/polyamine transporter I"/>
    <property type="match status" value="1"/>
</dbReference>
<feature type="transmembrane region" description="Helical" evidence="7">
    <location>
        <begin position="265"/>
        <end position="285"/>
    </location>
</feature>
<feature type="transmembrane region" description="Helical" evidence="7">
    <location>
        <begin position="140"/>
        <end position="164"/>
    </location>
</feature>
<keyword evidence="2" id="KW-0813">Transport</keyword>
<evidence type="ECO:0000256" key="2">
    <source>
        <dbReference type="ARBA" id="ARBA00022448"/>
    </source>
</evidence>
<dbReference type="Pfam" id="PF13520">
    <property type="entry name" value="AA_permease_2"/>
    <property type="match status" value="1"/>
</dbReference>
<dbReference type="GO" id="GO:0016020">
    <property type="term" value="C:membrane"/>
    <property type="evidence" value="ECO:0007669"/>
    <property type="project" value="UniProtKB-SubCell"/>
</dbReference>
<evidence type="ECO:0000313" key="9">
    <source>
        <dbReference type="Proteomes" id="UP000605986"/>
    </source>
</evidence>
<evidence type="ECO:0000256" key="3">
    <source>
        <dbReference type="ARBA" id="ARBA00022692"/>
    </source>
</evidence>
<comment type="caution">
    <text evidence="8">The sequence shown here is derived from an EMBL/GenBank/DDBJ whole genome shotgun (WGS) entry which is preliminary data.</text>
</comment>
<feature type="transmembrane region" description="Helical" evidence="7">
    <location>
        <begin position="208"/>
        <end position="228"/>
    </location>
</feature>
<keyword evidence="9" id="KW-1185">Reference proteome</keyword>
<evidence type="ECO:0000313" key="8">
    <source>
        <dbReference type="EMBL" id="KAF4450486.1"/>
    </source>
</evidence>
<keyword evidence="4 7" id="KW-1133">Transmembrane helix</keyword>
<feature type="transmembrane region" description="Helical" evidence="7">
    <location>
        <begin position="399"/>
        <end position="419"/>
    </location>
</feature>
<evidence type="ECO:0000256" key="5">
    <source>
        <dbReference type="ARBA" id="ARBA00023136"/>
    </source>
</evidence>
<keyword evidence="5 7" id="KW-0472">Membrane</keyword>
<reference evidence="8" key="1">
    <citation type="submission" date="2020-01" db="EMBL/GenBank/DDBJ databases">
        <title>Identification and distribution of gene clusters putatively required for synthesis of sphingolipid metabolism inhibitors in phylogenetically diverse species of the filamentous fungus Fusarium.</title>
        <authorList>
            <person name="Kim H.-S."/>
            <person name="Busman M."/>
            <person name="Brown D.W."/>
            <person name="Divon H."/>
            <person name="Uhlig S."/>
            <person name="Proctor R.H."/>
        </authorList>
    </citation>
    <scope>NUCLEOTIDE SEQUENCE</scope>
    <source>
        <strain evidence="8">NRRL 53441</strain>
    </source>
</reference>